<reference evidence="1 2" key="1">
    <citation type="submission" date="2019-08" db="EMBL/GenBank/DDBJ databases">
        <title>In-depth cultivation of the pig gut microbiome towards novel bacterial diversity and tailored functional studies.</title>
        <authorList>
            <person name="Wylensek D."/>
            <person name="Hitch T.C.A."/>
            <person name="Clavel T."/>
        </authorList>
    </citation>
    <scope>NUCLEOTIDE SEQUENCE [LARGE SCALE GENOMIC DNA]</scope>
    <source>
        <strain evidence="1 2">WCA-383-APC-5B</strain>
    </source>
</reference>
<name>A0A7X2T1U9_9CLOT</name>
<dbReference type="Proteomes" id="UP000460287">
    <property type="component" value="Unassembled WGS sequence"/>
</dbReference>
<dbReference type="Pfam" id="PF20181">
    <property type="entry name" value="DUF6544"/>
    <property type="match status" value="1"/>
</dbReference>
<accession>A0A7X2T1U9</accession>
<evidence type="ECO:0000313" key="1">
    <source>
        <dbReference type="EMBL" id="MSR92086.1"/>
    </source>
</evidence>
<dbReference type="AlphaFoldDB" id="A0A7X2T1U9"/>
<gene>
    <name evidence="1" type="ORF">FYJ33_11960</name>
</gene>
<dbReference type="InterPro" id="IPR046674">
    <property type="entry name" value="DUF6544"/>
</dbReference>
<comment type="caution">
    <text evidence="1">The sequence shown here is derived from an EMBL/GenBank/DDBJ whole genome shotgun (WGS) entry which is preliminary data.</text>
</comment>
<dbReference type="EMBL" id="VULX01000022">
    <property type="protein sequence ID" value="MSR92086.1"/>
    <property type="molecule type" value="Genomic_DNA"/>
</dbReference>
<organism evidence="1 2">
    <name type="scientific">Inconstantimicrobium porci</name>
    <dbReference type="NCBI Taxonomy" id="2652291"/>
    <lineage>
        <taxon>Bacteria</taxon>
        <taxon>Bacillati</taxon>
        <taxon>Bacillota</taxon>
        <taxon>Clostridia</taxon>
        <taxon>Eubacteriales</taxon>
        <taxon>Clostridiaceae</taxon>
        <taxon>Inconstantimicrobium</taxon>
    </lineage>
</organism>
<protein>
    <submittedName>
        <fullName evidence="1">Uncharacterized protein</fullName>
    </submittedName>
</protein>
<keyword evidence="2" id="KW-1185">Reference proteome</keyword>
<proteinExistence type="predicted"/>
<sequence>MPSQFLNGTVQFDEVNNNSVKVTVKDHNLVVSGVYNFDDRGMVRSFSTDFRSITKNDGTLERRKWSAVYDNYTSKDGLVLPDKLMSTWHFDNEDLAYFIGTNLQYSFN</sequence>
<evidence type="ECO:0000313" key="2">
    <source>
        <dbReference type="Proteomes" id="UP000460287"/>
    </source>
</evidence>